<dbReference type="GO" id="GO:0005634">
    <property type="term" value="C:nucleus"/>
    <property type="evidence" value="ECO:0007669"/>
    <property type="project" value="InterPro"/>
</dbReference>
<feature type="compositionally biased region" description="Basic and acidic residues" evidence="1">
    <location>
        <begin position="282"/>
        <end position="308"/>
    </location>
</feature>
<organism evidence="2 3">
    <name type="scientific">Coniochaeta hoffmannii</name>
    <dbReference type="NCBI Taxonomy" id="91930"/>
    <lineage>
        <taxon>Eukaryota</taxon>
        <taxon>Fungi</taxon>
        <taxon>Dikarya</taxon>
        <taxon>Ascomycota</taxon>
        <taxon>Pezizomycotina</taxon>
        <taxon>Sordariomycetes</taxon>
        <taxon>Sordariomycetidae</taxon>
        <taxon>Coniochaetales</taxon>
        <taxon>Coniochaetaceae</taxon>
        <taxon>Coniochaeta</taxon>
    </lineage>
</organism>
<name>A0AA38VQ94_9PEZI</name>
<feature type="compositionally biased region" description="Polar residues" evidence="1">
    <location>
        <begin position="338"/>
        <end position="349"/>
    </location>
</feature>
<dbReference type="Proteomes" id="UP001174691">
    <property type="component" value="Unassembled WGS sequence"/>
</dbReference>
<dbReference type="PANTHER" id="PTHR28122">
    <property type="entry name" value="E3 UBIQUITIN-PROTEIN LIGASE SUBSTRATE RECEPTOR MMS22"/>
    <property type="match status" value="1"/>
</dbReference>
<dbReference type="GO" id="GO:0031297">
    <property type="term" value="P:replication fork processing"/>
    <property type="evidence" value="ECO:0007669"/>
    <property type="project" value="InterPro"/>
</dbReference>
<feature type="region of interest" description="Disordered" evidence="1">
    <location>
        <begin position="1"/>
        <end position="138"/>
    </location>
</feature>
<evidence type="ECO:0000256" key="1">
    <source>
        <dbReference type="SAM" id="MobiDB-lite"/>
    </source>
</evidence>
<comment type="caution">
    <text evidence="2">The sequence shown here is derived from an EMBL/GenBank/DDBJ whole genome shotgun (WGS) entry which is preliminary data.</text>
</comment>
<sequence>MRNWKELGEVPDSDDESLDNPESQDEIHEEQPVANQNVDDIQPAPKQHDVWDIPPSPKEQGQDQVPRGVDGEKPTCAEPAAPKSSVDDICDLPVVPPEVVEQTTSHDLDRQPPEPADFDGPPFSPLSSPPSDIDDIDDIDELGILPSAPATVGLRDRTVGNNGTTTATRPSITFEEDEISTPYVTITAPLPGRPVSRMSPSTPASTTSERSPLVAHLADATTSDPASDWAEAPASGRRSLRPRKPIQQHPYLLESVQYAHVMKSHGVRPVRVVIPEASPVRRAGDDDSQDREFEGQSSEERMDERPADMTDESQPILFDDLDNDRDELGFSPSPPRTSPRNMLQNSSQRSDADRTDNTSVLEDDFPTIEELVRRPSKPKARTLKRQLSAKLLPKSKRANRRLMSSAEPSSPPVGGYRHVSLDPPSSPAASGPVAPSQDLGVGGTPGFSHGSHAITTAPLAAPLRRDPSTSSRLRPPVVDLTAHGGDDDSSGSEMSSSSSGSKSGSEVVRRNGKRIRDKEA</sequence>
<feature type="compositionally biased region" description="Basic residues" evidence="1">
    <location>
        <begin position="374"/>
        <end position="384"/>
    </location>
</feature>
<feature type="compositionally biased region" description="Polar residues" evidence="1">
    <location>
        <begin position="198"/>
        <end position="210"/>
    </location>
</feature>
<dbReference type="AlphaFoldDB" id="A0AA38VQ94"/>
<gene>
    <name evidence="2" type="ORF">NKR19_g3915</name>
</gene>
<feature type="compositionally biased region" description="Polar residues" evidence="1">
    <location>
        <begin position="159"/>
        <end position="171"/>
    </location>
</feature>
<dbReference type="InterPro" id="IPR019021">
    <property type="entry name" value="Mms22"/>
</dbReference>
<proteinExistence type="predicted"/>
<feature type="compositionally biased region" description="Low complexity" evidence="1">
    <location>
        <begin position="421"/>
        <end position="436"/>
    </location>
</feature>
<reference evidence="2" key="1">
    <citation type="submission" date="2022-07" db="EMBL/GenBank/DDBJ databases">
        <title>Fungi with potential for degradation of polypropylene.</title>
        <authorList>
            <person name="Gostincar C."/>
        </authorList>
    </citation>
    <scope>NUCLEOTIDE SEQUENCE</scope>
    <source>
        <strain evidence="2">EXF-13287</strain>
    </source>
</reference>
<feature type="region of interest" description="Disordered" evidence="1">
    <location>
        <begin position="278"/>
        <end position="520"/>
    </location>
</feature>
<accession>A0AA38VQ94</accession>
<evidence type="ECO:0000313" key="2">
    <source>
        <dbReference type="EMBL" id="KAJ9157041.1"/>
    </source>
</evidence>
<dbReference type="EMBL" id="JANBVN010000046">
    <property type="protein sequence ID" value="KAJ9157041.1"/>
    <property type="molecule type" value="Genomic_DNA"/>
</dbReference>
<dbReference type="GO" id="GO:0035361">
    <property type="term" value="C:Cul8-RING ubiquitin ligase complex"/>
    <property type="evidence" value="ECO:0007669"/>
    <property type="project" value="TreeGrafter"/>
</dbReference>
<keyword evidence="3" id="KW-1185">Reference proteome</keyword>
<dbReference type="PANTHER" id="PTHR28122:SF1">
    <property type="entry name" value="E3 UBIQUITIN-PROTEIN LIGASE SUBSTRATE RECEPTOR MMS22"/>
    <property type="match status" value="1"/>
</dbReference>
<protein>
    <submittedName>
        <fullName evidence="2">Uncharacterized protein</fullName>
    </submittedName>
</protein>
<feature type="region of interest" description="Disordered" evidence="1">
    <location>
        <begin position="153"/>
        <end position="246"/>
    </location>
</feature>
<evidence type="ECO:0000313" key="3">
    <source>
        <dbReference type="Proteomes" id="UP001174691"/>
    </source>
</evidence>
<feature type="compositionally biased region" description="Low complexity" evidence="1">
    <location>
        <begin position="491"/>
        <end position="505"/>
    </location>
</feature>
<dbReference type="GO" id="GO:0000724">
    <property type="term" value="P:double-strand break repair via homologous recombination"/>
    <property type="evidence" value="ECO:0007669"/>
    <property type="project" value="TreeGrafter"/>
</dbReference>
<feature type="compositionally biased region" description="Acidic residues" evidence="1">
    <location>
        <begin position="9"/>
        <end position="24"/>
    </location>
</feature>